<gene>
    <name evidence="2" type="ORF">EHS25_002343</name>
</gene>
<proteinExistence type="predicted"/>
<dbReference type="Proteomes" id="UP000279259">
    <property type="component" value="Unassembled WGS sequence"/>
</dbReference>
<dbReference type="AlphaFoldDB" id="A0A427YDJ1"/>
<evidence type="ECO:0000313" key="3">
    <source>
        <dbReference type="Proteomes" id="UP000279259"/>
    </source>
</evidence>
<sequence length="283" mass="30223">MVTHNETPSAVDHTTGPEENFWQLSERWEKYRLESNPDWIPPADSTFRMVTGTHTGNMNGEFHVYKPGLIFEQYSDGSSAYGPAVGRPEDGLLVEGDWVGYYMDASMTKKVMRNILNSRQGITTAILERIGPLEAQSSGEGPEADDILESIQRERLDIVNQRLYGLSLEDEEPGNNPAQDYGGDLGSEDSASASGIATPTTSVAPTSLGQPTPSTTTASRSGTTVMTPSTATDSTWRPSVVGENDSVAGGKSAKPAGPSQLWGGKKMNLAQFGPGGSIHLGGR</sequence>
<dbReference type="OrthoDB" id="10326018at2759"/>
<feature type="compositionally biased region" description="Polar residues" evidence="1">
    <location>
        <begin position="189"/>
        <end position="237"/>
    </location>
</feature>
<organism evidence="2 3">
    <name type="scientific">Saitozyma podzolica</name>
    <dbReference type="NCBI Taxonomy" id="1890683"/>
    <lineage>
        <taxon>Eukaryota</taxon>
        <taxon>Fungi</taxon>
        <taxon>Dikarya</taxon>
        <taxon>Basidiomycota</taxon>
        <taxon>Agaricomycotina</taxon>
        <taxon>Tremellomycetes</taxon>
        <taxon>Tremellales</taxon>
        <taxon>Trimorphomycetaceae</taxon>
        <taxon>Saitozyma</taxon>
    </lineage>
</organism>
<comment type="caution">
    <text evidence="2">The sequence shown here is derived from an EMBL/GenBank/DDBJ whole genome shotgun (WGS) entry which is preliminary data.</text>
</comment>
<accession>A0A427YDJ1</accession>
<protein>
    <submittedName>
        <fullName evidence="2">Uncharacterized protein</fullName>
    </submittedName>
</protein>
<reference evidence="2 3" key="1">
    <citation type="submission" date="2018-11" db="EMBL/GenBank/DDBJ databases">
        <title>Genome sequence of Saitozyma podzolica DSM 27192.</title>
        <authorList>
            <person name="Aliyu H."/>
            <person name="Gorte O."/>
            <person name="Ochsenreither K."/>
        </authorList>
    </citation>
    <scope>NUCLEOTIDE SEQUENCE [LARGE SCALE GENOMIC DNA]</scope>
    <source>
        <strain evidence="2 3">DSM 27192</strain>
    </source>
</reference>
<keyword evidence="3" id="KW-1185">Reference proteome</keyword>
<dbReference type="EMBL" id="RSCD01000014">
    <property type="protein sequence ID" value="RSH89231.1"/>
    <property type="molecule type" value="Genomic_DNA"/>
</dbReference>
<feature type="region of interest" description="Disordered" evidence="1">
    <location>
        <begin position="167"/>
        <end position="261"/>
    </location>
</feature>
<name>A0A427YDJ1_9TREE</name>
<evidence type="ECO:0000313" key="2">
    <source>
        <dbReference type="EMBL" id="RSH89231.1"/>
    </source>
</evidence>
<evidence type="ECO:0000256" key="1">
    <source>
        <dbReference type="SAM" id="MobiDB-lite"/>
    </source>
</evidence>